<dbReference type="PATRIC" id="fig|1341156.4.peg.1625"/>
<evidence type="ECO:0000313" key="2">
    <source>
        <dbReference type="EMBL" id="EXM39460.1"/>
    </source>
</evidence>
<dbReference type="GO" id="GO:0005737">
    <property type="term" value="C:cytoplasm"/>
    <property type="evidence" value="ECO:0007669"/>
    <property type="project" value="TreeGrafter"/>
</dbReference>
<dbReference type="Proteomes" id="UP000021369">
    <property type="component" value="Unassembled WGS sequence"/>
</dbReference>
<dbReference type="InterPro" id="IPR052557">
    <property type="entry name" value="CAP/Cytokinesis_protein"/>
</dbReference>
<sequence>MGVKIWAAVSGLALLLAAAGGGYYAYKTLDSRTETDIVISGKDEGRVVTRRSKVDLPGAGGEVVVKEEVSSGTEDLAISKEEAAKIEMPFAAEYFAQRLSDDEAIVSRQIYKGITEREETIYIKNDVVGSADICELIVMVVTGSPEIDYIDTNYSVQVDSDGYASAIFMNYTRSADDSEIRNMLTEQTIDRILAGMEPDWTDFRKYKYIHDALVNNCFYYESDGDCYTAYGCLVGGNAVCEGYSKALMLVCDRAGIPCLPVIGQGVNEDGSVQGHIWNKVMLDGEWYASDITWDDPVFESAENYLRYDYFSVTDEEMTRNHVQDENRFISEPVCTATKCDYYRYYGYFAETVDDADDAFSNAVRDAMANGEEYARIKCSDRECFDATLNWVFGDGTGNEELFDMIKQGVSDNPGFGYKTSGYSVINNAVTYNISIRLKK</sequence>
<dbReference type="InterPro" id="IPR038765">
    <property type="entry name" value="Papain-like_cys_pep_sf"/>
</dbReference>
<dbReference type="PANTHER" id="PTHR46333:SF2">
    <property type="entry name" value="CYTOKINESIS PROTEIN 3"/>
    <property type="match status" value="1"/>
</dbReference>
<organism evidence="2 3">
    <name type="scientific">Ruminococcus albus SY3</name>
    <dbReference type="NCBI Taxonomy" id="1341156"/>
    <lineage>
        <taxon>Bacteria</taxon>
        <taxon>Bacillati</taxon>
        <taxon>Bacillota</taxon>
        <taxon>Clostridia</taxon>
        <taxon>Eubacteriales</taxon>
        <taxon>Oscillospiraceae</taxon>
        <taxon>Ruminococcus</taxon>
    </lineage>
</organism>
<gene>
    <name evidence="2" type="ORF">RASY3_06060</name>
</gene>
<dbReference type="SMART" id="SM00460">
    <property type="entry name" value="TGc"/>
    <property type="match status" value="1"/>
</dbReference>
<reference evidence="2 3" key="1">
    <citation type="submission" date="2013-06" db="EMBL/GenBank/DDBJ databases">
        <title>Rumen cellulosomics: divergent fiber-degrading strategies revealed by comparative genome-wide analysis of six Ruminococcal strains.</title>
        <authorList>
            <person name="Dassa B."/>
            <person name="Borovok I."/>
            <person name="Lamed R."/>
            <person name="Flint H."/>
            <person name="Yeoman C.J."/>
            <person name="White B."/>
            <person name="Bayer E.A."/>
        </authorList>
    </citation>
    <scope>NUCLEOTIDE SEQUENCE [LARGE SCALE GENOMIC DNA]</scope>
    <source>
        <strain evidence="2 3">SY3</strain>
    </source>
</reference>
<dbReference type="Pfam" id="PF01841">
    <property type="entry name" value="Transglut_core"/>
    <property type="match status" value="1"/>
</dbReference>
<evidence type="ECO:0000313" key="3">
    <source>
        <dbReference type="Proteomes" id="UP000021369"/>
    </source>
</evidence>
<dbReference type="InterPro" id="IPR002931">
    <property type="entry name" value="Transglutaminase-like"/>
</dbReference>
<dbReference type="EMBL" id="JEOB01000002">
    <property type="protein sequence ID" value="EXM39460.1"/>
    <property type="molecule type" value="Genomic_DNA"/>
</dbReference>
<dbReference type="RefSeq" id="WP_037286076.1">
    <property type="nucleotide sequence ID" value="NZ_JEOB01000002.1"/>
</dbReference>
<proteinExistence type="predicted"/>
<dbReference type="PANTHER" id="PTHR46333">
    <property type="entry name" value="CYTOKINESIS PROTEIN 3"/>
    <property type="match status" value="1"/>
</dbReference>
<dbReference type="OrthoDB" id="9788327at2"/>
<protein>
    <submittedName>
        <fullName evidence="2">Transglutaminase</fullName>
    </submittedName>
</protein>
<keyword evidence="3" id="KW-1185">Reference proteome</keyword>
<accession>A0A011WR44</accession>
<dbReference type="AlphaFoldDB" id="A0A011WR44"/>
<dbReference type="SUPFAM" id="SSF54001">
    <property type="entry name" value="Cysteine proteinases"/>
    <property type="match status" value="1"/>
</dbReference>
<name>A0A011WR44_RUMAL</name>
<comment type="caution">
    <text evidence="2">The sequence shown here is derived from an EMBL/GenBank/DDBJ whole genome shotgun (WGS) entry which is preliminary data.</text>
</comment>
<feature type="domain" description="Transglutaminase-like" evidence="1">
    <location>
        <begin position="232"/>
        <end position="293"/>
    </location>
</feature>
<evidence type="ECO:0000259" key="1">
    <source>
        <dbReference type="SMART" id="SM00460"/>
    </source>
</evidence>
<dbReference type="Gene3D" id="3.10.620.30">
    <property type="match status" value="1"/>
</dbReference>